<feature type="domain" description="Glycosyltransferase subfamily 4-like N-terminal" evidence="3">
    <location>
        <begin position="17"/>
        <end position="164"/>
    </location>
</feature>
<keyword evidence="1 4" id="KW-0808">Transferase</keyword>
<name>A0A3D8IQ13_9HELI</name>
<dbReference type="Pfam" id="PF13439">
    <property type="entry name" value="Glyco_transf_4"/>
    <property type="match status" value="1"/>
</dbReference>
<organism evidence="4 5">
    <name type="scientific">Helicobacter equorum</name>
    <dbReference type="NCBI Taxonomy" id="361872"/>
    <lineage>
        <taxon>Bacteria</taxon>
        <taxon>Pseudomonadati</taxon>
        <taxon>Campylobacterota</taxon>
        <taxon>Epsilonproteobacteria</taxon>
        <taxon>Campylobacterales</taxon>
        <taxon>Helicobacteraceae</taxon>
        <taxon>Helicobacter</taxon>
    </lineage>
</organism>
<feature type="domain" description="Glycosyl transferase family 1" evidence="2">
    <location>
        <begin position="174"/>
        <end position="327"/>
    </location>
</feature>
<proteinExistence type="predicted"/>
<keyword evidence="5" id="KW-1185">Reference proteome</keyword>
<dbReference type="PANTHER" id="PTHR46401">
    <property type="entry name" value="GLYCOSYLTRANSFERASE WBBK-RELATED"/>
    <property type="match status" value="1"/>
</dbReference>
<gene>
    <name evidence="4" type="ORF">CQA54_04730</name>
</gene>
<evidence type="ECO:0000313" key="5">
    <source>
        <dbReference type="Proteomes" id="UP000256514"/>
    </source>
</evidence>
<protein>
    <submittedName>
        <fullName evidence="4">Glycosyltransferase family 1 protein</fullName>
    </submittedName>
</protein>
<evidence type="ECO:0000256" key="1">
    <source>
        <dbReference type="ARBA" id="ARBA00022679"/>
    </source>
</evidence>
<dbReference type="InterPro" id="IPR028098">
    <property type="entry name" value="Glyco_trans_4-like_N"/>
</dbReference>
<dbReference type="Gene3D" id="3.40.50.2000">
    <property type="entry name" value="Glycogen Phosphorylase B"/>
    <property type="match status" value="2"/>
</dbReference>
<dbReference type="EMBL" id="NXLT01000003">
    <property type="protein sequence ID" value="RDU67282.1"/>
    <property type="molecule type" value="Genomic_DNA"/>
</dbReference>
<dbReference type="AlphaFoldDB" id="A0A3D8IQ13"/>
<dbReference type="Pfam" id="PF00534">
    <property type="entry name" value="Glycos_transf_1"/>
    <property type="match status" value="1"/>
</dbReference>
<comment type="caution">
    <text evidence="4">The sequence shown here is derived from an EMBL/GenBank/DDBJ whole genome shotgun (WGS) entry which is preliminary data.</text>
</comment>
<dbReference type="InterPro" id="IPR001296">
    <property type="entry name" value="Glyco_trans_1"/>
</dbReference>
<evidence type="ECO:0000259" key="3">
    <source>
        <dbReference type="Pfam" id="PF13439"/>
    </source>
</evidence>
<evidence type="ECO:0000259" key="2">
    <source>
        <dbReference type="Pfam" id="PF00534"/>
    </source>
</evidence>
<reference evidence="4 5" key="1">
    <citation type="submission" date="2018-04" db="EMBL/GenBank/DDBJ databases">
        <title>Novel Campyloabacter and Helicobacter Species and Strains.</title>
        <authorList>
            <person name="Mannion A.J."/>
            <person name="Shen Z."/>
            <person name="Fox J.G."/>
        </authorList>
    </citation>
    <scope>NUCLEOTIDE SEQUENCE [LARGE SCALE GENOMIC DNA]</scope>
    <source>
        <strain evidence="4 5">MIT 12-6600</strain>
    </source>
</reference>
<dbReference type="Proteomes" id="UP000256514">
    <property type="component" value="Unassembled WGS sequence"/>
</dbReference>
<accession>A0A3D8IQ13</accession>
<dbReference type="CDD" id="cd03809">
    <property type="entry name" value="GT4_MtfB-like"/>
    <property type="match status" value="1"/>
</dbReference>
<sequence>MLPSVLYSHDIFSTQYVGGISRYIYELYIRNPQAHIPTLYSENLYLHTHKRTRNFRGKTRLLYILNECYEKTLLARKHFDIYHPSYYKKLTKPKKTFLVTTVHDMIHEIYAGVFFPKNSPDSILKRFLCDISDLIIAISHQTKNDLIHYFGVDERKIHVVYHGHSLQNIEKPLKLPRQYILFVGQREGYKNFKIFIQAFSKLAQKHTALQSICVGKPFNAQEQGLLESLNLTQRVFALQAKDNELYTIYHNAMCFVFPSLYEGFGIPILESFYAQCPIALSDIAVFREIAKDCALYFDPYSIDSIANTLESLITNQTIAQDLTTKAQTLLQNFSWDMTNHQTMQIYTSLIGGGDNVELLYLYLPWEELKQVYLPTRLHYATRAHDTKISISPLALEVHCA</sequence>
<evidence type="ECO:0000313" key="4">
    <source>
        <dbReference type="EMBL" id="RDU67282.1"/>
    </source>
</evidence>
<dbReference type="GO" id="GO:0009103">
    <property type="term" value="P:lipopolysaccharide biosynthetic process"/>
    <property type="evidence" value="ECO:0007669"/>
    <property type="project" value="TreeGrafter"/>
</dbReference>
<dbReference type="GO" id="GO:0016757">
    <property type="term" value="F:glycosyltransferase activity"/>
    <property type="evidence" value="ECO:0007669"/>
    <property type="project" value="InterPro"/>
</dbReference>
<dbReference type="SUPFAM" id="SSF53756">
    <property type="entry name" value="UDP-Glycosyltransferase/glycogen phosphorylase"/>
    <property type="match status" value="1"/>
</dbReference>
<dbReference type="PANTHER" id="PTHR46401:SF2">
    <property type="entry name" value="GLYCOSYLTRANSFERASE WBBK-RELATED"/>
    <property type="match status" value="1"/>
</dbReference>